<evidence type="ECO:0000313" key="3">
    <source>
        <dbReference type="Proteomes" id="UP000070501"/>
    </source>
</evidence>
<dbReference type="Proteomes" id="UP000070501">
    <property type="component" value="Unassembled WGS sequence"/>
</dbReference>
<organism evidence="2 3">
    <name type="scientific">Microdochium bolleyi</name>
    <dbReference type="NCBI Taxonomy" id="196109"/>
    <lineage>
        <taxon>Eukaryota</taxon>
        <taxon>Fungi</taxon>
        <taxon>Dikarya</taxon>
        <taxon>Ascomycota</taxon>
        <taxon>Pezizomycotina</taxon>
        <taxon>Sordariomycetes</taxon>
        <taxon>Xylariomycetidae</taxon>
        <taxon>Xylariales</taxon>
        <taxon>Microdochiaceae</taxon>
        <taxon>Microdochium</taxon>
    </lineage>
</organism>
<dbReference type="AlphaFoldDB" id="A0A136J5S0"/>
<dbReference type="InParanoid" id="A0A136J5S0"/>
<proteinExistence type="predicted"/>
<reference evidence="3" key="1">
    <citation type="submission" date="2016-02" db="EMBL/GenBank/DDBJ databases">
        <title>Draft genome sequence of Microdochium bolleyi, a fungal endophyte of beachgrass.</title>
        <authorList>
            <consortium name="DOE Joint Genome Institute"/>
            <person name="David A.S."/>
            <person name="May G."/>
            <person name="Haridas S."/>
            <person name="Lim J."/>
            <person name="Wang M."/>
            <person name="Labutti K."/>
            <person name="Lipzen A."/>
            <person name="Barry K."/>
            <person name="Grigoriev I.V."/>
        </authorList>
    </citation>
    <scope>NUCLEOTIDE SEQUENCE [LARGE SCALE GENOMIC DNA]</scope>
    <source>
        <strain evidence="3">J235TASD1</strain>
    </source>
</reference>
<keyword evidence="1" id="KW-0472">Membrane</keyword>
<gene>
    <name evidence="2" type="ORF">Micbo1qcDRAFT_232310</name>
</gene>
<keyword evidence="1" id="KW-0812">Transmembrane</keyword>
<keyword evidence="3" id="KW-1185">Reference proteome</keyword>
<keyword evidence="1" id="KW-1133">Transmembrane helix</keyword>
<protein>
    <submittedName>
        <fullName evidence="2">Uncharacterized protein</fullName>
    </submittedName>
</protein>
<evidence type="ECO:0000313" key="2">
    <source>
        <dbReference type="EMBL" id="KXJ92541.1"/>
    </source>
</evidence>
<dbReference type="OrthoDB" id="5985073at2759"/>
<feature type="transmembrane region" description="Helical" evidence="1">
    <location>
        <begin position="515"/>
        <end position="538"/>
    </location>
</feature>
<accession>A0A136J5S0</accession>
<evidence type="ECO:0000256" key="1">
    <source>
        <dbReference type="SAM" id="Phobius"/>
    </source>
</evidence>
<dbReference type="EMBL" id="KQ964248">
    <property type="protein sequence ID" value="KXJ92541.1"/>
    <property type="molecule type" value="Genomic_DNA"/>
</dbReference>
<sequence length="554" mass="62970">MVLRVIDKDFASQIEAQIEAAAGDGARHVEYTITLPLLLDRTGDRILCHEVSAETAAVSAHLSERVHALYSQLSSNRAVLAKDGPISVTITIGQQGFHKYYPHCPHRRFHSRRLRLLDADKLPNLDFVYRLVVDTEYDSNFEHEFEDIRPLSLLAPLHCLSHLPAVHTLELPWMWERPTLYAMPDKSWQNDGTRPWEGPLRDARHEFGAALLLSPEGQDPSSATIRVPETLRRAVLYFWKASQFPVEDHSLPRPDLVSPAPEDPVSLGLRKLAAQLEVFDLRALITPALFQTTEGGAAREVAQWSRMRRLKVEFHLASPDGLWYFDGPADGRHNQRNYLDRKDENQTFAVGPEHYPREAAAPEIEAEIHDVLEGRKSRMVSTDPYDVHLFRVVPRRETVEPLLKAFAKAIARDNMPRLADAELFAWLCWRPRVEEDLEDDESLLAECETYRWGVKYISSTGQQQEEEEKIEGENRREGIVQWQVGDWRPGQDVLDVFEHLATLICIPISSQLLEAVGPAAMVGFLSAVLTCSLAAFAFSRWACLGKRWVLCENV</sequence>
<name>A0A136J5S0_9PEZI</name>